<organism evidence="4 5">
    <name type="scientific">Ligilactobacillus hayakitensis DSM 18933 = JCM 14209</name>
    <dbReference type="NCBI Taxonomy" id="1423755"/>
    <lineage>
        <taxon>Bacteria</taxon>
        <taxon>Bacillati</taxon>
        <taxon>Bacillota</taxon>
        <taxon>Bacilli</taxon>
        <taxon>Lactobacillales</taxon>
        <taxon>Lactobacillaceae</taxon>
        <taxon>Ligilactobacillus</taxon>
    </lineage>
</organism>
<keyword evidence="5" id="KW-1185">Reference proteome</keyword>
<evidence type="ECO:0000256" key="3">
    <source>
        <dbReference type="SAM" id="SignalP"/>
    </source>
</evidence>
<evidence type="ECO:0000313" key="4">
    <source>
        <dbReference type="EMBL" id="KRM19267.1"/>
    </source>
</evidence>
<protein>
    <recommendedName>
        <fullName evidence="6">Gram-positive cocci surface proteins LPxTG domain-containing protein</fullName>
    </recommendedName>
</protein>
<feature type="transmembrane region" description="Helical" evidence="2">
    <location>
        <begin position="201"/>
        <end position="220"/>
    </location>
</feature>
<gene>
    <name evidence="4" type="ORF">FC40_GL000349</name>
</gene>
<keyword evidence="2" id="KW-1133">Transmembrane helix</keyword>
<keyword evidence="2" id="KW-0472">Membrane</keyword>
<proteinExistence type="predicted"/>
<sequence length="235" mass="25539">MRQERKADMIRKKYSIIVAMASLMLLGVNPVQAASINPPATTLNENQPKPNQEDQANKSANEDKPELIEVSEKTAAAEESSSLTLDTKEKDAQSSIEDDLSEDNQAAITDAAKEGIHVNGNQIIDENNQRASNWVAVGSKIIDNNGQVVQGLSVDRQSGAVLATDTNTQVNRQTVYDVIEVKAAKQKPVFLPATGDKKQRLSLFGGIFVGIGSLLGFAIIDHRSKVKLQKDIFIK</sequence>
<dbReference type="Proteomes" id="UP000051054">
    <property type="component" value="Unassembled WGS sequence"/>
</dbReference>
<comment type="caution">
    <text evidence="4">The sequence shown here is derived from an EMBL/GenBank/DDBJ whole genome shotgun (WGS) entry which is preliminary data.</text>
</comment>
<evidence type="ECO:0000256" key="2">
    <source>
        <dbReference type="SAM" id="Phobius"/>
    </source>
</evidence>
<feature type="chain" id="PRO_5006412946" description="Gram-positive cocci surface proteins LPxTG domain-containing protein" evidence="3">
    <location>
        <begin position="34"/>
        <end position="235"/>
    </location>
</feature>
<keyword evidence="2" id="KW-0812">Transmembrane</keyword>
<evidence type="ECO:0000313" key="5">
    <source>
        <dbReference type="Proteomes" id="UP000051054"/>
    </source>
</evidence>
<evidence type="ECO:0000256" key="1">
    <source>
        <dbReference type="SAM" id="MobiDB-lite"/>
    </source>
</evidence>
<feature type="signal peptide" evidence="3">
    <location>
        <begin position="1"/>
        <end position="33"/>
    </location>
</feature>
<reference evidence="4 5" key="1">
    <citation type="journal article" date="2015" name="Genome Announc.">
        <title>Expanding the biotechnology potential of lactobacilli through comparative genomics of 213 strains and associated genera.</title>
        <authorList>
            <person name="Sun Z."/>
            <person name="Harris H.M."/>
            <person name="McCann A."/>
            <person name="Guo C."/>
            <person name="Argimon S."/>
            <person name="Zhang W."/>
            <person name="Yang X."/>
            <person name="Jeffery I.B."/>
            <person name="Cooney J.C."/>
            <person name="Kagawa T.F."/>
            <person name="Liu W."/>
            <person name="Song Y."/>
            <person name="Salvetti E."/>
            <person name="Wrobel A."/>
            <person name="Rasinkangas P."/>
            <person name="Parkhill J."/>
            <person name="Rea M.C."/>
            <person name="O'Sullivan O."/>
            <person name="Ritari J."/>
            <person name="Douillard F.P."/>
            <person name="Paul Ross R."/>
            <person name="Yang R."/>
            <person name="Briner A.E."/>
            <person name="Felis G.E."/>
            <person name="de Vos W.M."/>
            <person name="Barrangou R."/>
            <person name="Klaenhammer T.R."/>
            <person name="Caufield P.W."/>
            <person name="Cui Y."/>
            <person name="Zhang H."/>
            <person name="O'Toole P.W."/>
        </authorList>
    </citation>
    <scope>NUCLEOTIDE SEQUENCE [LARGE SCALE GENOMIC DNA]</scope>
    <source>
        <strain evidence="4 5">DSM 18933</strain>
    </source>
</reference>
<evidence type="ECO:0008006" key="6">
    <source>
        <dbReference type="Google" id="ProtNLM"/>
    </source>
</evidence>
<name>A0A0R1WWD2_9LACO</name>
<accession>A0A0R1WWD2</accession>
<feature type="region of interest" description="Disordered" evidence="1">
    <location>
        <begin position="37"/>
        <end position="102"/>
    </location>
</feature>
<keyword evidence="3" id="KW-0732">Signal</keyword>
<feature type="compositionally biased region" description="Polar residues" evidence="1">
    <location>
        <begin position="37"/>
        <end position="50"/>
    </location>
</feature>
<dbReference type="EMBL" id="AZGD01000079">
    <property type="protein sequence ID" value="KRM19267.1"/>
    <property type="molecule type" value="Genomic_DNA"/>
</dbReference>
<dbReference type="AlphaFoldDB" id="A0A0R1WWD2"/>
<dbReference type="PATRIC" id="fig|1423755.3.peg.388"/>
<feature type="compositionally biased region" description="Basic and acidic residues" evidence="1">
    <location>
        <begin position="51"/>
        <end position="76"/>
    </location>
</feature>